<dbReference type="Proteomes" id="UP000232133">
    <property type="component" value="Chromosome"/>
</dbReference>
<evidence type="ECO:0000256" key="7">
    <source>
        <dbReference type="HAMAP-Rule" id="MF_00028"/>
    </source>
</evidence>
<evidence type="ECO:0000256" key="3">
    <source>
        <dbReference type="ARBA" id="ARBA00014921"/>
    </source>
</evidence>
<comment type="function">
    <text evidence="6 7">Catalyzes amidations at positions B, D, E, and G on adenosylcobyrinic A,C-diamide. NH(2) groups are provided by glutamine, and one molecule of ATP is hydrogenolyzed for each amidation.</text>
</comment>
<dbReference type="GeneID" id="35118705"/>
<dbReference type="InterPro" id="IPR033949">
    <property type="entry name" value="CobQ_GATase1"/>
</dbReference>
<feature type="active site" evidence="7">
    <location>
        <position position="465"/>
    </location>
</feature>
<dbReference type="AlphaFoldDB" id="A0A2H4U6S7"/>
<dbReference type="PANTHER" id="PTHR21343:SF1">
    <property type="entry name" value="COBYRIC ACID SYNTHASE"/>
    <property type="match status" value="1"/>
</dbReference>
<name>A0A2H4U6S7_METSM</name>
<feature type="domain" description="CobB/CobQ-like glutamine amidotransferase" evidence="9">
    <location>
        <begin position="267"/>
        <end position="473"/>
    </location>
</feature>
<dbReference type="GO" id="GO:0009236">
    <property type="term" value="P:cobalamin biosynthetic process"/>
    <property type="evidence" value="ECO:0007669"/>
    <property type="project" value="UniProtKB-UniRule"/>
</dbReference>
<evidence type="ECO:0000256" key="5">
    <source>
        <dbReference type="ARBA" id="ARBA00022962"/>
    </source>
</evidence>
<dbReference type="InterPro" id="IPR002586">
    <property type="entry name" value="CobQ/CobB/MinD/ParA_Nub-bd_dom"/>
</dbReference>
<dbReference type="Gene3D" id="3.40.50.880">
    <property type="match status" value="1"/>
</dbReference>
<comment type="similarity">
    <text evidence="2 7">Belongs to the CobB/CobQ family. CobQ subfamily.</text>
</comment>
<reference evidence="10 11" key="1">
    <citation type="submission" date="2016-10" db="EMBL/GenBank/DDBJ databases">
        <authorList>
            <person name="Varghese N."/>
        </authorList>
    </citation>
    <scope>NUCLEOTIDE SEQUENCE [LARGE SCALE GENOMIC DNA]</scope>
    <source>
        <strain evidence="10 11">KB11</strain>
    </source>
</reference>
<dbReference type="Pfam" id="PF01656">
    <property type="entry name" value="CbiA"/>
    <property type="match status" value="1"/>
</dbReference>
<dbReference type="EMBL" id="CP017803">
    <property type="protein sequence ID" value="ATZ59815.1"/>
    <property type="molecule type" value="Genomic_DNA"/>
</dbReference>
<evidence type="ECO:0000256" key="6">
    <source>
        <dbReference type="ARBA" id="ARBA00025166"/>
    </source>
</evidence>
<dbReference type="Gene3D" id="3.40.50.300">
    <property type="entry name" value="P-loop containing nucleotide triphosphate hydrolases"/>
    <property type="match status" value="1"/>
</dbReference>
<dbReference type="PANTHER" id="PTHR21343">
    <property type="entry name" value="DETHIOBIOTIN SYNTHETASE"/>
    <property type="match status" value="1"/>
</dbReference>
<keyword evidence="4 7" id="KW-0169">Cobalamin biosynthesis</keyword>
<dbReference type="InterPro" id="IPR029062">
    <property type="entry name" value="Class_I_gatase-like"/>
</dbReference>
<dbReference type="InterPro" id="IPR027417">
    <property type="entry name" value="P-loop_NTPase"/>
</dbReference>
<dbReference type="RefSeq" id="WP_100815518.1">
    <property type="nucleotide sequence ID" value="NZ_CP017803.1"/>
</dbReference>
<dbReference type="InterPro" id="IPR011698">
    <property type="entry name" value="GATase_3"/>
</dbReference>
<dbReference type="NCBIfam" id="TIGR00313">
    <property type="entry name" value="cobQ"/>
    <property type="match status" value="1"/>
</dbReference>
<accession>A0A2H4U6S7</accession>
<proteinExistence type="inferred from homology"/>
<evidence type="ECO:0000256" key="1">
    <source>
        <dbReference type="ARBA" id="ARBA00004953"/>
    </source>
</evidence>
<evidence type="ECO:0000313" key="11">
    <source>
        <dbReference type="Proteomes" id="UP000232133"/>
    </source>
</evidence>
<dbReference type="UniPathway" id="UPA00148"/>
<comment type="pathway">
    <text evidence="1 7">Cofactor biosynthesis; adenosylcobalamin biosynthesis.</text>
</comment>
<feature type="active site" description="Nucleophile" evidence="7">
    <location>
        <position position="344"/>
    </location>
</feature>
<protein>
    <recommendedName>
        <fullName evidence="3 7">Probable cobyric acid synthase</fullName>
    </recommendedName>
</protein>
<evidence type="ECO:0000259" key="8">
    <source>
        <dbReference type="Pfam" id="PF01656"/>
    </source>
</evidence>
<evidence type="ECO:0000313" key="10">
    <source>
        <dbReference type="EMBL" id="ATZ59815.1"/>
    </source>
</evidence>
<dbReference type="GO" id="GO:0003824">
    <property type="term" value="F:catalytic activity"/>
    <property type="evidence" value="ECO:0007669"/>
    <property type="project" value="InterPro"/>
</dbReference>
<evidence type="ECO:0000259" key="9">
    <source>
        <dbReference type="Pfam" id="PF07685"/>
    </source>
</evidence>
<organism evidence="10 11">
    <name type="scientific">Methanobrevibacter smithii</name>
    <dbReference type="NCBI Taxonomy" id="2173"/>
    <lineage>
        <taxon>Archaea</taxon>
        <taxon>Methanobacteriati</taxon>
        <taxon>Methanobacteriota</taxon>
        <taxon>Methanomada group</taxon>
        <taxon>Methanobacteria</taxon>
        <taxon>Methanobacteriales</taxon>
        <taxon>Methanobacteriaceae</taxon>
        <taxon>Methanobrevibacter</taxon>
    </lineage>
</organism>
<keyword evidence="5 7" id="KW-0315">Glutamine amidotransferase</keyword>
<feature type="domain" description="CobQ/CobB/MinD/ParA nucleotide binding" evidence="8">
    <location>
        <begin position="18"/>
        <end position="250"/>
    </location>
</feature>
<dbReference type="HAMAP" id="MF_00028">
    <property type="entry name" value="CobQ"/>
    <property type="match status" value="1"/>
</dbReference>
<evidence type="ECO:0000256" key="2">
    <source>
        <dbReference type="ARBA" id="ARBA00006205"/>
    </source>
</evidence>
<dbReference type="SUPFAM" id="SSF52317">
    <property type="entry name" value="Class I glutamine amidotransferase-like"/>
    <property type="match status" value="1"/>
</dbReference>
<dbReference type="CDD" id="cd05389">
    <property type="entry name" value="CobQ_N"/>
    <property type="match status" value="1"/>
</dbReference>
<dbReference type="GO" id="GO:0015420">
    <property type="term" value="F:ABC-type vitamin B12 transporter activity"/>
    <property type="evidence" value="ECO:0007669"/>
    <property type="project" value="UniProtKB-UniRule"/>
</dbReference>
<dbReference type="InterPro" id="IPR004459">
    <property type="entry name" value="CobQ_synth"/>
</dbReference>
<sequence>MTNIFKANKKVILMVKCLMVQGTSSNAGKSMLVAALCRIYKNRGYNVAPFKSQNMSLNSYTTKENGEIGIAQMLQAEAAMVEPSVHMNPILLKPKGDFTSNVIIQGKSIGDMNFYQYQHDYHNTAFEAIQESFNILKEKYDIIIIEGAGSPAEINMRKEDLANMEIAHMADANVILIADIEMGGVFAAIAGTYVLLDDYDRSRLKATVINKFRGNLDILKPGLDRIEEITEAPVLGVLPYDETLKLPEEDSASLTTHVFDENKDIIIGVIRLPKISNFTDIDPFEFEEDVGIKMINPNDEIGNVDAIIIPGTRNSTKDAKELFDSGLASKIIAKSDEIPVVGICGGYQILGNIIYDENKKESDVGTIEGLKLLDIESKFQHTEKIVTQSEAVIPQKEDLSGIASEIFAKIAGEKVTGYEIHEGTSHLNSSKDVYPLLNVQKGQGNNDEGDFDGACNGNVFGTYFHGIFHNYNFRREFLNYLRVKKGLEAKYGEDPYETQKDYSLNKLAQIVEENIDMEIIDELLFS</sequence>
<evidence type="ECO:0000256" key="4">
    <source>
        <dbReference type="ARBA" id="ARBA00022573"/>
    </source>
</evidence>
<dbReference type="NCBIfam" id="NF001989">
    <property type="entry name" value="PRK00784.1"/>
    <property type="match status" value="1"/>
</dbReference>
<dbReference type="PROSITE" id="PS51273">
    <property type="entry name" value="GATASE_TYPE_1"/>
    <property type="match status" value="1"/>
</dbReference>
<dbReference type="SUPFAM" id="SSF52540">
    <property type="entry name" value="P-loop containing nucleoside triphosphate hydrolases"/>
    <property type="match status" value="1"/>
</dbReference>
<dbReference type="InterPro" id="IPR047045">
    <property type="entry name" value="CobQ_N"/>
</dbReference>
<dbReference type="Pfam" id="PF07685">
    <property type="entry name" value="GATase_3"/>
    <property type="match status" value="1"/>
</dbReference>
<dbReference type="CDD" id="cd01750">
    <property type="entry name" value="GATase1_CobQ"/>
    <property type="match status" value="1"/>
</dbReference>
<gene>
    <name evidence="7" type="primary">cobQ</name>
    <name evidence="10" type="ORF">BK798_04965</name>
</gene>
<dbReference type="PROSITE" id="PS51274">
    <property type="entry name" value="GATASE_COBBQ"/>
    <property type="match status" value="1"/>
</dbReference>